<proteinExistence type="predicted"/>
<evidence type="ECO:0000256" key="1">
    <source>
        <dbReference type="SAM" id="SignalP"/>
    </source>
</evidence>
<protein>
    <recommendedName>
        <fullName evidence="4">SMP-30/Gluconolactonase/LRE-like region domain-containing protein</fullName>
    </recommendedName>
</protein>
<name>A0A4D9CSZ1_9STRA</name>
<organism evidence="2 3">
    <name type="scientific">Nannochloropsis salina CCMP1776</name>
    <dbReference type="NCBI Taxonomy" id="1027361"/>
    <lineage>
        <taxon>Eukaryota</taxon>
        <taxon>Sar</taxon>
        <taxon>Stramenopiles</taxon>
        <taxon>Ochrophyta</taxon>
        <taxon>Eustigmatophyceae</taxon>
        <taxon>Eustigmatales</taxon>
        <taxon>Monodopsidaceae</taxon>
        <taxon>Microchloropsis</taxon>
        <taxon>Microchloropsis salina</taxon>
    </lineage>
</organism>
<feature type="signal peptide" evidence="1">
    <location>
        <begin position="1"/>
        <end position="20"/>
    </location>
</feature>
<reference evidence="2 3" key="1">
    <citation type="submission" date="2019-01" db="EMBL/GenBank/DDBJ databases">
        <title>Nuclear Genome Assembly of the Microalgal Biofuel strain Nannochloropsis salina CCMP1776.</title>
        <authorList>
            <person name="Hovde B."/>
        </authorList>
    </citation>
    <scope>NUCLEOTIDE SEQUENCE [LARGE SCALE GENOMIC DNA]</scope>
    <source>
        <strain evidence="2 3">CCMP1776</strain>
    </source>
</reference>
<evidence type="ECO:0008006" key="4">
    <source>
        <dbReference type="Google" id="ProtNLM"/>
    </source>
</evidence>
<keyword evidence="1" id="KW-0732">Signal</keyword>
<accession>A0A4D9CSZ1</accession>
<keyword evidence="3" id="KW-1185">Reference proteome</keyword>
<gene>
    <name evidence="2" type="ORF">NSK_006915</name>
</gene>
<dbReference type="EMBL" id="SDOX01000122">
    <property type="protein sequence ID" value="TFJ81664.1"/>
    <property type="molecule type" value="Genomic_DNA"/>
</dbReference>
<dbReference type="Gene3D" id="2.130.10.10">
    <property type="entry name" value="YVTN repeat-like/Quinoprotein amine dehydrogenase"/>
    <property type="match status" value="1"/>
</dbReference>
<comment type="caution">
    <text evidence="2">The sequence shown here is derived from an EMBL/GenBank/DDBJ whole genome shotgun (WGS) entry which is preliminary data.</text>
</comment>
<evidence type="ECO:0000313" key="2">
    <source>
        <dbReference type="EMBL" id="TFJ81664.1"/>
    </source>
</evidence>
<evidence type="ECO:0000313" key="3">
    <source>
        <dbReference type="Proteomes" id="UP000355283"/>
    </source>
</evidence>
<dbReference type="SUPFAM" id="SSF63825">
    <property type="entry name" value="YWTD domain"/>
    <property type="match status" value="2"/>
</dbReference>
<dbReference type="InterPro" id="IPR015943">
    <property type="entry name" value="WD40/YVTN_repeat-like_dom_sf"/>
</dbReference>
<dbReference type="OrthoDB" id="407649at2759"/>
<dbReference type="AlphaFoldDB" id="A0A4D9CSZ1"/>
<feature type="chain" id="PRO_5020032145" description="SMP-30/Gluconolactonase/LRE-like region domain-containing protein" evidence="1">
    <location>
        <begin position="21"/>
        <end position="315"/>
    </location>
</feature>
<sequence length="315" mass="34257">MQILCVLLVGILSLSGLINADLGPPYLYVTMHGGEDKGAVNQVYIYSRAGHALGEALEEKTDLNELRGMVLWGDSMLLANANRKNSFVAQFQGACLEAEKMKQMRVIVPKDTPGIDHPYGVTTDNSRFLYVSTQGTNAVYRFYLTTGESGPIAPALAAQGAKQDDFPGLFAQFDPESDGTRGITWHPGRKLLFVANKDIGVVALNEDGYVKGILDAEEPIAVSYCRARDSIFVSSKGDDSVSEWNPHSLKRIKKWTSHLLAHPAGLACFEGSVFVVSQDEGTILEIDLEGGKVRVLVEDLPDKGEQIILSHAQSC</sequence>
<dbReference type="Proteomes" id="UP000355283">
    <property type="component" value="Unassembled WGS sequence"/>
</dbReference>